<dbReference type="AlphaFoldDB" id="A0A9P1JTP3"/>
<gene>
    <name evidence="2" type="ORF">AZOBR_200224</name>
</gene>
<sequence length="117" mass="12424">MPHRLCHPLRRRLPRSGAPCCSADHNTEIHSQSYTPFFCPGINAAKGRTPGASVPPATPLSPAKGCRPRDISGPERGQGPCLLAKSRPTAYVWSVDFALGLPAPRRPGTGAACAFPR</sequence>
<dbReference type="Proteomes" id="UP000007319">
    <property type="component" value="Chromosome"/>
</dbReference>
<evidence type="ECO:0000313" key="2">
    <source>
        <dbReference type="EMBL" id="CCC99519.1"/>
    </source>
</evidence>
<organism evidence="2 3">
    <name type="scientific">Azospirillum baldaniorum</name>
    <dbReference type="NCBI Taxonomy" id="1064539"/>
    <lineage>
        <taxon>Bacteria</taxon>
        <taxon>Pseudomonadati</taxon>
        <taxon>Pseudomonadota</taxon>
        <taxon>Alphaproteobacteria</taxon>
        <taxon>Rhodospirillales</taxon>
        <taxon>Azospirillaceae</taxon>
        <taxon>Azospirillum</taxon>
    </lineage>
</organism>
<dbReference type="EMBL" id="HE577327">
    <property type="protein sequence ID" value="CCC99519.1"/>
    <property type="molecule type" value="Genomic_DNA"/>
</dbReference>
<proteinExistence type="predicted"/>
<protein>
    <submittedName>
        <fullName evidence="2">Uncharacterized protein</fullName>
    </submittedName>
</protein>
<feature type="region of interest" description="Disordered" evidence="1">
    <location>
        <begin position="48"/>
        <end position="79"/>
    </location>
</feature>
<keyword evidence="3" id="KW-1185">Reference proteome</keyword>
<evidence type="ECO:0000313" key="3">
    <source>
        <dbReference type="Proteomes" id="UP000007319"/>
    </source>
</evidence>
<name>A0A9P1JTP3_9PROT</name>
<evidence type="ECO:0000256" key="1">
    <source>
        <dbReference type="SAM" id="MobiDB-lite"/>
    </source>
</evidence>
<dbReference type="KEGG" id="abs:AZOBR_200224"/>
<reference evidence="2 3" key="1">
    <citation type="journal article" date="2011" name="PLoS Genet.">
        <title>Azospirillum genomes reveal transition of bacteria from aquatic to terrestrial environments.</title>
        <authorList>
            <person name="Wisniewski-Dye F."/>
            <person name="Borziak K."/>
            <person name="Khalsa-Moyers G."/>
            <person name="Alexandre G."/>
            <person name="Sukharnikov L.O."/>
            <person name="Wuichet K."/>
            <person name="Hurst G.B."/>
            <person name="McDonald W.H."/>
            <person name="Robertson J.S."/>
            <person name="Barbe V."/>
            <person name="Calteau A."/>
            <person name="Rouy Z."/>
            <person name="Mangenot S."/>
            <person name="Prigent-Combaret C."/>
            <person name="Normand P."/>
            <person name="Boyer M."/>
            <person name="Siguier P."/>
            <person name="Dessaux Y."/>
            <person name="Elmerich C."/>
            <person name="Condemine G."/>
            <person name="Krishnen G."/>
            <person name="Kennedy I."/>
            <person name="Paterson A.H."/>
            <person name="Gonzalez V."/>
            <person name="Mavingui P."/>
            <person name="Zhulin I.B."/>
        </authorList>
    </citation>
    <scope>NUCLEOTIDE SEQUENCE [LARGE SCALE GENOMIC DNA]</scope>
    <source>
        <strain evidence="2 3">Sp245</strain>
    </source>
</reference>
<accession>A0A9P1JTP3</accession>